<protein>
    <submittedName>
        <fullName evidence="1">DUF1830 domain-containing protein</fullName>
    </submittedName>
</protein>
<dbReference type="EMBL" id="JBHZOL010000068">
    <property type="protein sequence ID" value="MFE4106602.1"/>
    <property type="molecule type" value="Genomic_DNA"/>
</dbReference>
<evidence type="ECO:0000313" key="2">
    <source>
        <dbReference type="Proteomes" id="UP001600165"/>
    </source>
</evidence>
<organism evidence="1 2">
    <name type="scientific">Almyronema epifaneia S1</name>
    <dbReference type="NCBI Taxonomy" id="2991925"/>
    <lineage>
        <taxon>Bacteria</taxon>
        <taxon>Bacillati</taxon>
        <taxon>Cyanobacteriota</taxon>
        <taxon>Cyanophyceae</taxon>
        <taxon>Nodosilineales</taxon>
        <taxon>Nodosilineaceae</taxon>
        <taxon>Almyronema</taxon>
        <taxon>Almyronema epifaneia</taxon>
    </lineage>
</organism>
<dbReference type="InterPro" id="IPR014964">
    <property type="entry name" value="DUF1830"/>
</dbReference>
<gene>
    <name evidence="1" type="ORF">ACFVKH_09960</name>
</gene>
<comment type="caution">
    <text evidence="1">The sequence shown here is derived from an EMBL/GenBank/DDBJ whole genome shotgun (WGS) entry which is preliminary data.</text>
</comment>
<sequence length="79" mass="8899">MVIEKITCYYVNASSQIRVVRVANVANWYFERILFPGQRLMFEAPTEAELEIYANASLIETVACQQLEVRSSEAAANPA</sequence>
<proteinExistence type="predicted"/>
<dbReference type="Pfam" id="PF08865">
    <property type="entry name" value="DUF1830"/>
    <property type="match status" value="1"/>
</dbReference>
<keyword evidence="2" id="KW-1185">Reference proteome</keyword>
<dbReference type="RefSeq" id="WP_377964523.1">
    <property type="nucleotide sequence ID" value="NZ_JBHZOL010000068.1"/>
</dbReference>
<accession>A0ABW6IFF0</accession>
<name>A0ABW6IFF0_9CYAN</name>
<dbReference type="Proteomes" id="UP001600165">
    <property type="component" value="Unassembled WGS sequence"/>
</dbReference>
<evidence type="ECO:0000313" key="1">
    <source>
        <dbReference type="EMBL" id="MFE4106602.1"/>
    </source>
</evidence>
<reference evidence="1 2" key="1">
    <citation type="submission" date="2024-10" db="EMBL/GenBank/DDBJ databases">
        <authorList>
            <person name="Ratan Roy A."/>
            <person name="Morales Sandoval P.H."/>
            <person name="De Los Santos Villalobos S."/>
            <person name="Chakraborty S."/>
            <person name="Mukherjee J."/>
        </authorList>
    </citation>
    <scope>NUCLEOTIDE SEQUENCE [LARGE SCALE GENOMIC DNA]</scope>
    <source>
        <strain evidence="1 2">S1</strain>
    </source>
</reference>